<reference evidence="2" key="1">
    <citation type="submission" date="2016-02" db="EMBL/GenBank/DDBJ databases">
        <authorList>
            <person name="Holder M.E."/>
            <person name="Ajami N.J."/>
            <person name="Petrosino J.F."/>
        </authorList>
    </citation>
    <scope>NUCLEOTIDE SEQUENCE [LARGE SCALE GENOMIC DNA]</scope>
    <source>
        <strain evidence="2">DSM 12838</strain>
    </source>
</reference>
<protein>
    <recommendedName>
        <fullName evidence="3">3D domain-containing protein</fullName>
    </recommendedName>
</protein>
<evidence type="ECO:0008006" key="3">
    <source>
        <dbReference type="Google" id="ProtNLM"/>
    </source>
</evidence>
<dbReference type="RefSeq" id="WP_066606937.1">
    <property type="nucleotide sequence ID" value="NZ_CP014230.1"/>
</dbReference>
<dbReference type="CDD" id="cd22784">
    <property type="entry name" value="DPBB_MltA_YuiC-like"/>
    <property type="match status" value="1"/>
</dbReference>
<sequence>MNSHGAFVVTSLLFVLLGCLVGFGAHTIAKQDAREYYLPRIEALSEERQQLVRQMAELKDIKIKEVTLTAYSPTMRECGPDPTTTASMVKVRPGIIAVSRDLFDQGWVFGKKVYIKGHGVYEIADLMSKRYTDRMDIFFPETEDARQFGIKQVTVALLAG</sequence>
<dbReference type="Proteomes" id="UP000063964">
    <property type="component" value="Chromosome"/>
</dbReference>
<proteinExistence type="predicted"/>
<name>A0A0X8JR30_9BACT</name>
<dbReference type="AlphaFoldDB" id="A0A0X8JR30"/>
<organism evidence="1 2">
    <name type="scientific">Desulfomicrobium orale DSM 12838</name>
    <dbReference type="NCBI Taxonomy" id="888061"/>
    <lineage>
        <taxon>Bacteria</taxon>
        <taxon>Pseudomonadati</taxon>
        <taxon>Thermodesulfobacteriota</taxon>
        <taxon>Desulfovibrionia</taxon>
        <taxon>Desulfovibrionales</taxon>
        <taxon>Desulfomicrobiaceae</taxon>
        <taxon>Desulfomicrobium</taxon>
    </lineage>
</organism>
<dbReference type="KEGG" id="doa:AXF15_10220"/>
<keyword evidence="2" id="KW-1185">Reference proteome</keyword>
<gene>
    <name evidence="1" type="ORF">AXF15_10220</name>
</gene>
<evidence type="ECO:0000313" key="2">
    <source>
        <dbReference type="Proteomes" id="UP000063964"/>
    </source>
</evidence>
<dbReference type="EMBL" id="CP014230">
    <property type="protein sequence ID" value="AMD93434.1"/>
    <property type="molecule type" value="Genomic_DNA"/>
</dbReference>
<dbReference type="OrthoDB" id="5470692at2"/>
<dbReference type="STRING" id="888061.AXF15_10220"/>
<evidence type="ECO:0000313" key="1">
    <source>
        <dbReference type="EMBL" id="AMD93434.1"/>
    </source>
</evidence>
<accession>A0A0X8JR30</accession>